<evidence type="ECO:0000259" key="5">
    <source>
        <dbReference type="SMART" id="SM00179"/>
    </source>
</evidence>
<dbReference type="AlphaFoldDB" id="A0A671NJT7"/>
<dbReference type="GO" id="GO:0005509">
    <property type="term" value="F:calcium ion binding"/>
    <property type="evidence" value="ECO:0007669"/>
    <property type="project" value="InterPro"/>
</dbReference>
<name>A0A671NJT7_9TELE</name>
<dbReference type="PROSITE" id="PS00010">
    <property type="entry name" value="ASX_HYDROXYL"/>
    <property type="match status" value="1"/>
</dbReference>
<dbReference type="CDD" id="cd00054">
    <property type="entry name" value="EGF_CA"/>
    <property type="match status" value="1"/>
</dbReference>
<accession>A0A671NJT7</accession>
<evidence type="ECO:0000256" key="3">
    <source>
        <dbReference type="ARBA" id="ARBA00023157"/>
    </source>
</evidence>
<dbReference type="Gene3D" id="2.10.25.10">
    <property type="entry name" value="Laminin"/>
    <property type="match status" value="1"/>
</dbReference>
<dbReference type="Proteomes" id="UP000472260">
    <property type="component" value="Unassembled WGS sequence"/>
</dbReference>
<evidence type="ECO:0000256" key="4">
    <source>
        <dbReference type="ARBA" id="ARBA00023180"/>
    </source>
</evidence>
<dbReference type="Ensembl" id="ENSSANT00000049362.1">
    <property type="protein sequence ID" value="ENSSANP00000046386.1"/>
    <property type="gene ID" value="ENSSANG00000023467.1"/>
</dbReference>
<protein>
    <recommendedName>
        <fullName evidence="5">EGF-like calcium-binding domain-containing protein</fullName>
    </recommendedName>
</protein>
<dbReference type="InterPro" id="IPR000742">
    <property type="entry name" value="EGF"/>
</dbReference>
<dbReference type="Pfam" id="PF00008">
    <property type="entry name" value="EGF"/>
    <property type="match status" value="1"/>
</dbReference>
<dbReference type="SUPFAM" id="SSF57196">
    <property type="entry name" value="EGF/Laminin"/>
    <property type="match status" value="1"/>
</dbReference>
<evidence type="ECO:0000313" key="6">
    <source>
        <dbReference type="Ensembl" id="ENSSANP00000046386.1"/>
    </source>
</evidence>
<feature type="domain" description="EGF-like calcium-binding" evidence="5">
    <location>
        <begin position="91"/>
        <end position="127"/>
    </location>
</feature>
<evidence type="ECO:0000256" key="1">
    <source>
        <dbReference type="ARBA" id="ARBA00022536"/>
    </source>
</evidence>
<proteinExistence type="predicted"/>
<keyword evidence="4" id="KW-0325">Glycoprotein</keyword>
<dbReference type="InterPro" id="IPR000152">
    <property type="entry name" value="EGF-type_Asp/Asn_hydroxyl_site"/>
</dbReference>
<dbReference type="InterPro" id="IPR001881">
    <property type="entry name" value="EGF-like_Ca-bd_dom"/>
</dbReference>
<keyword evidence="1" id="KW-0245">EGF-like domain</keyword>
<keyword evidence="3" id="KW-1015">Disulfide bond</keyword>
<reference evidence="6" key="2">
    <citation type="submission" date="2025-09" db="UniProtKB">
        <authorList>
            <consortium name="Ensembl"/>
        </authorList>
    </citation>
    <scope>IDENTIFICATION</scope>
</reference>
<dbReference type="SMART" id="SM00179">
    <property type="entry name" value="EGF_CA"/>
    <property type="match status" value="1"/>
</dbReference>
<sequence length="127" mass="14135">MISENGHLTFSASYNKDIRFTTSGTGNVKVGAEDLIQQINQIKMNKDDINTIKNSGPSPDITDQLNQLNTRVTTLETKVQTTEQTVQRKTCSSNPCQNAGTCLNLLDTFHCLCPDNWQVKIIQLFGE</sequence>
<dbReference type="FunFam" id="2.10.25.10:FF:000006">
    <property type="entry name" value="Versican core protein-like isoform 1"/>
    <property type="match status" value="1"/>
</dbReference>
<reference evidence="6" key="1">
    <citation type="submission" date="2025-08" db="UniProtKB">
        <authorList>
            <consortium name="Ensembl"/>
        </authorList>
    </citation>
    <scope>IDENTIFICATION</scope>
</reference>
<keyword evidence="2" id="KW-0677">Repeat</keyword>
<organism evidence="6 7">
    <name type="scientific">Sinocyclocheilus anshuiensis</name>
    <dbReference type="NCBI Taxonomy" id="1608454"/>
    <lineage>
        <taxon>Eukaryota</taxon>
        <taxon>Metazoa</taxon>
        <taxon>Chordata</taxon>
        <taxon>Craniata</taxon>
        <taxon>Vertebrata</taxon>
        <taxon>Euteleostomi</taxon>
        <taxon>Actinopterygii</taxon>
        <taxon>Neopterygii</taxon>
        <taxon>Teleostei</taxon>
        <taxon>Ostariophysi</taxon>
        <taxon>Cypriniformes</taxon>
        <taxon>Cyprinidae</taxon>
        <taxon>Cyprininae</taxon>
        <taxon>Sinocyclocheilus</taxon>
    </lineage>
</organism>
<evidence type="ECO:0000313" key="7">
    <source>
        <dbReference type="Proteomes" id="UP000472260"/>
    </source>
</evidence>
<evidence type="ECO:0000256" key="2">
    <source>
        <dbReference type="ARBA" id="ARBA00022737"/>
    </source>
</evidence>
<keyword evidence="7" id="KW-1185">Reference proteome</keyword>